<sequence>MNELLNTTNIILTSSAAVAGAILGNTGFWKFILKKKEENLTHAKEKEALLNASKSLVDMQASVIDSVREHFDITVTNIKNDYEEKLTAENQKFEQALSTMRLKLDNLDRANRALHEEVKQLKLRNEELEQANKQLTQILQSFEHLKGEV</sequence>
<dbReference type="Proteomes" id="UP000569732">
    <property type="component" value="Unassembled WGS sequence"/>
</dbReference>
<evidence type="ECO:0000256" key="1">
    <source>
        <dbReference type="SAM" id="Coils"/>
    </source>
</evidence>
<keyword evidence="4" id="KW-1185">Reference proteome</keyword>
<reference evidence="3 4" key="1">
    <citation type="submission" date="2020-07" db="EMBL/GenBank/DDBJ databases">
        <title>Endozoicomonas sp. nov., isolated from sediment.</title>
        <authorList>
            <person name="Gu T."/>
        </authorList>
    </citation>
    <scope>NUCLEOTIDE SEQUENCE [LARGE SCALE GENOMIC DNA]</scope>
    <source>
        <strain evidence="3 4">SM1973</strain>
    </source>
</reference>
<feature type="transmembrane region" description="Helical" evidence="2">
    <location>
        <begin position="12"/>
        <end position="32"/>
    </location>
</feature>
<evidence type="ECO:0000256" key="2">
    <source>
        <dbReference type="SAM" id="Phobius"/>
    </source>
</evidence>
<accession>A0A853IJ58</accession>
<organism evidence="3 4">
    <name type="scientific">Spartinivicinus marinus</name>
    <dbReference type="NCBI Taxonomy" id="2994442"/>
    <lineage>
        <taxon>Bacteria</taxon>
        <taxon>Pseudomonadati</taxon>
        <taxon>Pseudomonadota</taxon>
        <taxon>Gammaproteobacteria</taxon>
        <taxon>Oceanospirillales</taxon>
        <taxon>Zooshikellaceae</taxon>
        <taxon>Spartinivicinus</taxon>
    </lineage>
</organism>
<proteinExistence type="predicted"/>
<keyword evidence="1" id="KW-0175">Coiled coil</keyword>
<evidence type="ECO:0000313" key="3">
    <source>
        <dbReference type="EMBL" id="NYZ69437.1"/>
    </source>
</evidence>
<comment type="caution">
    <text evidence="3">The sequence shown here is derived from an EMBL/GenBank/DDBJ whole genome shotgun (WGS) entry which is preliminary data.</text>
</comment>
<dbReference type="EMBL" id="JACCKB010000085">
    <property type="protein sequence ID" value="NYZ69437.1"/>
    <property type="molecule type" value="Genomic_DNA"/>
</dbReference>
<keyword evidence="2" id="KW-1133">Transmembrane helix</keyword>
<keyword evidence="2" id="KW-0472">Membrane</keyword>
<feature type="coiled-coil region" evidence="1">
    <location>
        <begin position="79"/>
        <end position="148"/>
    </location>
</feature>
<dbReference type="AlphaFoldDB" id="A0A853IJ58"/>
<evidence type="ECO:0000313" key="4">
    <source>
        <dbReference type="Proteomes" id="UP000569732"/>
    </source>
</evidence>
<name>A0A853IJ58_9GAMM</name>
<protein>
    <submittedName>
        <fullName evidence="3">Uncharacterized protein</fullName>
    </submittedName>
</protein>
<dbReference type="RefSeq" id="WP_180571426.1">
    <property type="nucleotide sequence ID" value="NZ_JACCKB010000085.1"/>
</dbReference>
<keyword evidence="2" id="KW-0812">Transmembrane</keyword>
<gene>
    <name evidence="3" type="ORF">H0A36_25815</name>
</gene>